<comment type="caution">
    <text evidence="1">The sequence shown here is derived from an EMBL/GenBank/DDBJ whole genome shotgun (WGS) entry which is preliminary data.</text>
</comment>
<dbReference type="AlphaFoldDB" id="A0A7J5XB48"/>
<proteinExistence type="predicted"/>
<accession>A0A7J5XB48</accession>
<protein>
    <submittedName>
        <fullName evidence="1">Uncharacterized protein</fullName>
    </submittedName>
</protein>
<organism evidence="1 2">
    <name type="scientific">Dissostichus mawsoni</name>
    <name type="common">Antarctic cod</name>
    <dbReference type="NCBI Taxonomy" id="36200"/>
    <lineage>
        <taxon>Eukaryota</taxon>
        <taxon>Metazoa</taxon>
        <taxon>Chordata</taxon>
        <taxon>Craniata</taxon>
        <taxon>Vertebrata</taxon>
        <taxon>Euteleostomi</taxon>
        <taxon>Actinopterygii</taxon>
        <taxon>Neopterygii</taxon>
        <taxon>Teleostei</taxon>
        <taxon>Neoteleostei</taxon>
        <taxon>Acanthomorphata</taxon>
        <taxon>Eupercaria</taxon>
        <taxon>Perciformes</taxon>
        <taxon>Notothenioidei</taxon>
        <taxon>Nototheniidae</taxon>
        <taxon>Dissostichus</taxon>
    </lineage>
</organism>
<sequence length="117" mass="13332">MTKWKNPGKEEERGVCHPRRMFLYVLSTVNGSSGIRSFGTNLHQTWERIHFTMVTNIQTTQASKGDKSFASPDESNASCSFLFPPKYPEYIQLAQVCSQHICTVVFSMKLTQTLVHM</sequence>
<dbReference type="EMBL" id="JAAKFY010000026">
    <property type="protein sequence ID" value="KAF3834226.1"/>
    <property type="molecule type" value="Genomic_DNA"/>
</dbReference>
<gene>
    <name evidence="1" type="ORF">F7725_025430</name>
</gene>
<evidence type="ECO:0000313" key="2">
    <source>
        <dbReference type="Proteomes" id="UP000518266"/>
    </source>
</evidence>
<evidence type="ECO:0000313" key="1">
    <source>
        <dbReference type="EMBL" id="KAF3834226.1"/>
    </source>
</evidence>
<dbReference type="Proteomes" id="UP000518266">
    <property type="component" value="Unassembled WGS sequence"/>
</dbReference>
<name>A0A7J5XB48_DISMA</name>
<reference evidence="1 2" key="1">
    <citation type="submission" date="2020-03" db="EMBL/GenBank/DDBJ databases">
        <title>Dissostichus mawsoni Genome sequencing and assembly.</title>
        <authorList>
            <person name="Park H."/>
        </authorList>
    </citation>
    <scope>NUCLEOTIDE SEQUENCE [LARGE SCALE GENOMIC DNA]</scope>
    <source>
        <strain evidence="1">DM0001</strain>
        <tissue evidence="1">Muscle</tissue>
    </source>
</reference>
<keyword evidence="2" id="KW-1185">Reference proteome</keyword>